<proteinExistence type="inferred from homology"/>
<dbReference type="Pfam" id="PF19086">
    <property type="entry name" value="Terpene_syn_C_2"/>
    <property type="match status" value="1"/>
</dbReference>
<accession>A0A101T124</accession>
<comment type="cofactor">
    <cofactor evidence="2">
        <name>Mg(2+)</name>
        <dbReference type="ChEBI" id="CHEBI:18420"/>
    </cofactor>
</comment>
<dbReference type="PANTHER" id="PTHR35201:SF4">
    <property type="entry name" value="BETA-PINACENE SYNTHASE-RELATED"/>
    <property type="match status" value="1"/>
</dbReference>
<sequence length="331" mass="37608">MDTFRIPDLCIPVPAALNPELRTATAATDAWLDEFGLVPTEEARRHVQRTRVDRLTAWLCPNASAEALTLITQWNAWLFQLDDQFDDDPVRGYQPERWREAFGPLFAVFDGTVAAGRLARSLADLWRRTTAVRSSAWQRRFVPHLLWYFDSYRADMIHREEGRVPGLQQYLAHRRASFAFDAVLDLMEIGTGVDLPDRLHANPAFADMREAVIYANACVNDLYSLRKELAHDYAFNAVTVIGHHHRCDLQEAVDRVAAMQAGYVQRILDLEQVLPERLTRAGLADDVADDALRCVRDFHALTAGNVAWSKETGRYAEIEAQPTYLADLFIP</sequence>
<dbReference type="GO" id="GO:0046872">
    <property type="term" value="F:metal ion binding"/>
    <property type="evidence" value="ECO:0007669"/>
    <property type="project" value="UniProtKB-KW"/>
</dbReference>
<reference evidence="3 4" key="1">
    <citation type="submission" date="2015-10" db="EMBL/GenBank/DDBJ databases">
        <title>Draft genome sequence of Streptomyces bungoensis DSM 41781, type strain for the species Streptomyces bungoensis.</title>
        <authorList>
            <person name="Ruckert C."/>
            <person name="Winkler A."/>
            <person name="Kalinowski J."/>
            <person name="Kampfer P."/>
            <person name="Glaeser S."/>
        </authorList>
    </citation>
    <scope>NUCLEOTIDE SEQUENCE [LARGE SCALE GENOMIC DNA]</scope>
    <source>
        <strain evidence="3 4">DSM 41781</strain>
    </source>
</reference>
<keyword evidence="2" id="KW-0460">Magnesium</keyword>
<dbReference type="EC" id="4.2.3.-" evidence="2"/>
<comment type="similarity">
    <text evidence="2">Belongs to the terpene synthase family.</text>
</comment>
<dbReference type="PANTHER" id="PTHR35201">
    <property type="entry name" value="TERPENE SYNTHASE"/>
    <property type="match status" value="1"/>
</dbReference>
<dbReference type="Gene3D" id="1.10.600.10">
    <property type="entry name" value="Farnesyl Diphosphate Synthase"/>
    <property type="match status" value="1"/>
</dbReference>
<dbReference type="SUPFAM" id="SSF48576">
    <property type="entry name" value="Terpenoid synthases"/>
    <property type="match status" value="1"/>
</dbReference>
<name>A0A101T124_9ACTN</name>
<dbReference type="Proteomes" id="UP000053024">
    <property type="component" value="Unassembled WGS sequence"/>
</dbReference>
<dbReference type="OrthoDB" id="3676909at2"/>
<dbReference type="GO" id="GO:0010333">
    <property type="term" value="F:terpene synthase activity"/>
    <property type="evidence" value="ECO:0007669"/>
    <property type="project" value="InterPro"/>
</dbReference>
<dbReference type="SFLD" id="SFLDS00005">
    <property type="entry name" value="Isoprenoid_Synthase_Type_I"/>
    <property type="match status" value="1"/>
</dbReference>
<dbReference type="EMBL" id="LMWX01000027">
    <property type="protein sequence ID" value="KUN83614.1"/>
    <property type="molecule type" value="Genomic_DNA"/>
</dbReference>
<protein>
    <recommendedName>
        <fullName evidence="2">Terpene synthase</fullName>
        <ecNumber evidence="2">4.2.3.-</ecNumber>
    </recommendedName>
</protein>
<dbReference type="RefSeq" id="WP_061922997.1">
    <property type="nucleotide sequence ID" value="NZ_JBEYBH010000011.1"/>
</dbReference>
<dbReference type="STRING" id="285568.AQJ66_18565"/>
<dbReference type="AlphaFoldDB" id="A0A101T124"/>
<keyword evidence="2" id="KW-0479">Metal-binding</keyword>
<keyword evidence="4" id="KW-1185">Reference proteome</keyword>
<dbReference type="InterPro" id="IPR034686">
    <property type="entry name" value="Terpene_cyclase-like_2"/>
</dbReference>
<evidence type="ECO:0000256" key="1">
    <source>
        <dbReference type="ARBA" id="ARBA00023239"/>
    </source>
</evidence>
<evidence type="ECO:0000313" key="4">
    <source>
        <dbReference type="Proteomes" id="UP000053024"/>
    </source>
</evidence>
<gene>
    <name evidence="3" type="ORF">AQJ66_18565</name>
</gene>
<keyword evidence="1 2" id="KW-0456">Lyase</keyword>
<comment type="caution">
    <text evidence="3">The sequence shown here is derived from an EMBL/GenBank/DDBJ whole genome shotgun (WGS) entry which is preliminary data.</text>
</comment>
<organism evidence="3 4">
    <name type="scientific">Streptomyces bungoensis</name>
    <dbReference type="NCBI Taxonomy" id="285568"/>
    <lineage>
        <taxon>Bacteria</taxon>
        <taxon>Bacillati</taxon>
        <taxon>Actinomycetota</taxon>
        <taxon>Actinomycetes</taxon>
        <taxon>Kitasatosporales</taxon>
        <taxon>Streptomycetaceae</taxon>
        <taxon>Streptomyces</taxon>
    </lineage>
</organism>
<dbReference type="InterPro" id="IPR008949">
    <property type="entry name" value="Isoprenoid_synthase_dom_sf"/>
</dbReference>
<evidence type="ECO:0000256" key="2">
    <source>
        <dbReference type="RuleBase" id="RU366034"/>
    </source>
</evidence>
<evidence type="ECO:0000313" key="3">
    <source>
        <dbReference type="EMBL" id="KUN83614.1"/>
    </source>
</evidence>
<dbReference type="SFLD" id="SFLDG01020">
    <property type="entry name" value="Terpene_Cyclase_Like_2"/>
    <property type="match status" value="1"/>
</dbReference>